<accession>A0A2W7MGR6</accession>
<evidence type="ECO:0008006" key="3">
    <source>
        <dbReference type="Google" id="ProtNLM"/>
    </source>
</evidence>
<dbReference type="AlphaFoldDB" id="A0A2W7MGR6"/>
<keyword evidence="2" id="KW-1185">Reference proteome</keyword>
<name>A0A2W7MGR6_9BACI</name>
<comment type="caution">
    <text evidence="1">The sequence shown here is derived from an EMBL/GenBank/DDBJ whole genome shotgun (WGS) entry which is preliminary data.</text>
</comment>
<organism evidence="1 2">
    <name type="scientific">Psychrobacillus insolitus</name>
    <dbReference type="NCBI Taxonomy" id="1461"/>
    <lineage>
        <taxon>Bacteria</taxon>
        <taxon>Bacillati</taxon>
        <taxon>Bacillota</taxon>
        <taxon>Bacilli</taxon>
        <taxon>Bacillales</taxon>
        <taxon>Bacillaceae</taxon>
        <taxon>Psychrobacillus</taxon>
    </lineage>
</organism>
<dbReference type="OrthoDB" id="9780343at2"/>
<gene>
    <name evidence="1" type="ORF">C7437_10330</name>
</gene>
<evidence type="ECO:0000313" key="2">
    <source>
        <dbReference type="Proteomes" id="UP000248646"/>
    </source>
</evidence>
<sequence>MEIPAYYQQSIECIFCKQNFKTTKIRSKFIKVEHHETDFQPIYENKEINPLLYNVYVCEHCGFSFTKDFTKYFAPGVNNLIKEQVTDKWVSRSFGHERSIQKGIITYKLAIHCGTIKKEKFVTIGGLALRTAWLFRLIENTAQEQRFLEIARNRYADSYMNDDYRGSQMSETKMLYLIAELSRKIEDIEYATRYFSKVIEKQSTSLEPKIVEMAKERWQEIRDEKQKEALN</sequence>
<reference evidence="1 2" key="1">
    <citation type="submission" date="2018-06" db="EMBL/GenBank/DDBJ databases">
        <title>Genomic Encyclopedia of Type Strains, Phase IV (KMG-IV): sequencing the most valuable type-strain genomes for metagenomic binning, comparative biology and taxonomic classification.</title>
        <authorList>
            <person name="Goeker M."/>
        </authorList>
    </citation>
    <scope>NUCLEOTIDE SEQUENCE [LARGE SCALE GENOMIC DNA]</scope>
    <source>
        <strain evidence="1 2">DSM 5</strain>
    </source>
</reference>
<dbReference type="Proteomes" id="UP000248646">
    <property type="component" value="Unassembled WGS sequence"/>
</dbReference>
<dbReference type="RefSeq" id="WP_111439446.1">
    <property type="nucleotide sequence ID" value="NZ_QKZI01000003.1"/>
</dbReference>
<dbReference type="EMBL" id="QKZI01000003">
    <property type="protein sequence ID" value="PZX04783.1"/>
    <property type="molecule type" value="Genomic_DNA"/>
</dbReference>
<protein>
    <recommendedName>
        <fullName evidence="3">DUF2225 domain-containing protein</fullName>
    </recommendedName>
</protein>
<dbReference type="Pfam" id="PF09986">
    <property type="entry name" value="DUF2225"/>
    <property type="match status" value="1"/>
</dbReference>
<dbReference type="InterPro" id="IPR018708">
    <property type="entry name" value="DUF2225"/>
</dbReference>
<proteinExistence type="predicted"/>
<evidence type="ECO:0000313" key="1">
    <source>
        <dbReference type="EMBL" id="PZX04783.1"/>
    </source>
</evidence>